<dbReference type="GO" id="GO:0005829">
    <property type="term" value="C:cytosol"/>
    <property type="evidence" value="ECO:0007669"/>
    <property type="project" value="TreeGrafter"/>
</dbReference>
<name>A0A3M6V2X8_POCDA</name>
<dbReference type="Gene3D" id="1.25.40.10">
    <property type="entry name" value="Tetratricopeptide repeat domain"/>
    <property type="match status" value="1"/>
</dbReference>
<dbReference type="AlphaFoldDB" id="A0A3M6V2X8"/>
<evidence type="ECO:0000313" key="2">
    <source>
        <dbReference type="Proteomes" id="UP000275408"/>
    </source>
</evidence>
<proteinExistence type="predicted"/>
<dbReference type="PANTHER" id="PTHR46035">
    <property type="entry name" value="TETRATRICOPEPTIDE REPEAT PROTEIN 4"/>
    <property type="match status" value="1"/>
</dbReference>
<dbReference type="OrthoDB" id="5986649at2759"/>
<dbReference type="InterPro" id="IPR011990">
    <property type="entry name" value="TPR-like_helical_dom_sf"/>
</dbReference>
<gene>
    <name evidence="1" type="ORF">pdam_00024211</name>
</gene>
<dbReference type="GO" id="GO:0051879">
    <property type="term" value="F:Hsp90 protein binding"/>
    <property type="evidence" value="ECO:0007669"/>
    <property type="project" value="TreeGrafter"/>
</dbReference>
<dbReference type="SUPFAM" id="SSF48452">
    <property type="entry name" value="TPR-like"/>
    <property type="match status" value="1"/>
</dbReference>
<dbReference type="GO" id="GO:0005634">
    <property type="term" value="C:nucleus"/>
    <property type="evidence" value="ECO:0007669"/>
    <property type="project" value="TreeGrafter"/>
</dbReference>
<dbReference type="GO" id="GO:0030544">
    <property type="term" value="F:Hsp70 protein binding"/>
    <property type="evidence" value="ECO:0007669"/>
    <property type="project" value="TreeGrafter"/>
</dbReference>
<accession>A0A3M6V2X8</accession>
<dbReference type="PANTHER" id="PTHR46035:SF1">
    <property type="entry name" value="TETRATRICOPEPTIDE REPEAT PROTEIN 4"/>
    <property type="match status" value="1"/>
</dbReference>
<dbReference type="Proteomes" id="UP000275408">
    <property type="component" value="Unassembled WGS sequence"/>
</dbReference>
<protein>
    <submittedName>
        <fullName evidence="1">Uncharacterized protein</fullName>
    </submittedName>
</protein>
<evidence type="ECO:0000313" key="1">
    <source>
        <dbReference type="EMBL" id="RMX60210.1"/>
    </source>
</evidence>
<reference evidence="1 2" key="1">
    <citation type="journal article" date="2018" name="Sci. Rep.">
        <title>Comparative analysis of the Pocillopora damicornis genome highlights role of immune system in coral evolution.</title>
        <authorList>
            <person name="Cunning R."/>
            <person name="Bay R.A."/>
            <person name="Gillette P."/>
            <person name="Baker A.C."/>
            <person name="Traylor-Knowles N."/>
        </authorList>
    </citation>
    <scope>NUCLEOTIDE SEQUENCE [LARGE SCALE GENOMIC DNA]</scope>
    <source>
        <strain evidence="1">RSMAS</strain>
        <tissue evidence="1">Whole animal</tissue>
    </source>
</reference>
<dbReference type="GO" id="GO:0006457">
    <property type="term" value="P:protein folding"/>
    <property type="evidence" value="ECO:0007669"/>
    <property type="project" value="TreeGrafter"/>
</dbReference>
<dbReference type="EMBL" id="RCHS01000221">
    <property type="protein sequence ID" value="RMX60210.1"/>
    <property type="molecule type" value="Genomic_DNA"/>
</dbReference>
<sequence length="112" mass="12533">MAENNFPTTGEELDLNNEPPVTAIEESQITSSDSELGIYDDPSRGIAKVCLAEGNKEYKQGEAYSAIKSYTEGLQVNCKDERLNAKLYSNRATAHFRLGKNSFFKPLAFFMR</sequence>
<keyword evidence="2" id="KW-1185">Reference proteome</keyword>
<organism evidence="1 2">
    <name type="scientific">Pocillopora damicornis</name>
    <name type="common">Cauliflower coral</name>
    <name type="synonym">Millepora damicornis</name>
    <dbReference type="NCBI Taxonomy" id="46731"/>
    <lineage>
        <taxon>Eukaryota</taxon>
        <taxon>Metazoa</taxon>
        <taxon>Cnidaria</taxon>
        <taxon>Anthozoa</taxon>
        <taxon>Hexacorallia</taxon>
        <taxon>Scleractinia</taxon>
        <taxon>Astrocoeniina</taxon>
        <taxon>Pocilloporidae</taxon>
        <taxon>Pocillopora</taxon>
    </lineage>
</organism>
<dbReference type="STRING" id="46731.A0A3M6V2X8"/>
<comment type="caution">
    <text evidence="1">The sequence shown here is derived from an EMBL/GenBank/DDBJ whole genome shotgun (WGS) entry which is preliminary data.</text>
</comment>